<feature type="compositionally biased region" description="Polar residues" evidence="11">
    <location>
        <begin position="1245"/>
        <end position="1256"/>
    </location>
</feature>
<keyword evidence="2" id="KW-0479">Metal-binding</keyword>
<evidence type="ECO:0000313" key="13">
    <source>
        <dbReference type="EMBL" id="KAH0567537.1"/>
    </source>
</evidence>
<gene>
    <name evidence="13" type="ORF">KQX54_010630</name>
</gene>
<dbReference type="SMART" id="SM00561">
    <property type="entry name" value="MBT"/>
    <property type="match status" value="3"/>
</dbReference>
<dbReference type="PROSITE" id="PS50105">
    <property type="entry name" value="SAM_DOMAIN"/>
    <property type="match status" value="1"/>
</dbReference>
<feature type="compositionally biased region" description="Basic and acidic residues" evidence="11">
    <location>
        <begin position="705"/>
        <end position="734"/>
    </location>
</feature>
<keyword evidence="6" id="KW-0156">Chromatin regulator</keyword>
<keyword evidence="5" id="KW-0862">Zinc</keyword>
<feature type="compositionally biased region" description="Basic and acidic residues" evidence="11">
    <location>
        <begin position="1165"/>
        <end position="1174"/>
    </location>
</feature>
<organism evidence="13 14">
    <name type="scientific">Cotesia glomerata</name>
    <name type="common">Lepidopteran parasitic wasp</name>
    <name type="synonym">Apanteles glomeratus</name>
    <dbReference type="NCBI Taxonomy" id="32391"/>
    <lineage>
        <taxon>Eukaryota</taxon>
        <taxon>Metazoa</taxon>
        <taxon>Ecdysozoa</taxon>
        <taxon>Arthropoda</taxon>
        <taxon>Hexapoda</taxon>
        <taxon>Insecta</taxon>
        <taxon>Pterygota</taxon>
        <taxon>Neoptera</taxon>
        <taxon>Endopterygota</taxon>
        <taxon>Hymenoptera</taxon>
        <taxon>Apocrita</taxon>
        <taxon>Ichneumonoidea</taxon>
        <taxon>Braconidae</taxon>
        <taxon>Microgastrinae</taxon>
        <taxon>Cotesia</taxon>
    </lineage>
</organism>
<dbReference type="PROSITE" id="PS51802">
    <property type="entry name" value="ZF_CCHHC"/>
    <property type="match status" value="1"/>
</dbReference>
<dbReference type="GO" id="GO:0006325">
    <property type="term" value="P:chromatin organization"/>
    <property type="evidence" value="ECO:0007669"/>
    <property type="project" value="UniProtKB-KW"/>
</dbReference>
<feature type="region of interest" description="Disordered" evidence="11">
    <location>
        <begin position="336"/>
        <end position="419"/>
    </location>
</feature>
<dbReference type="GO" id="GO:0008270">
    <property type="term" value="F:zinc ion binding"/>
    <property type="evidence" value="ECO:0007669"/>
    <property type="project" value="UniProtKB-KW"/>
</dbReference>
<dbReference type="PANTHER" id="PTHR12247">
    <property type="entry name" value="POLYCOMB GROUP PROTEIN"/>
    <property type="match status" value="1"/>
</dbReference>
<protein>
    <recommendedName>
        <fullName evidence="12">SAM domain-containing protein</fullName>
    </recommendedName>
</protein>
<evidence type="ECO:0000256" key="6">
    <source>
        <dbReference type="ARBA" id="ARBA00022853"/>
    </source>
</evidence>
<dbReference type="SUPFAM" id="SSF47769">
    <property type="entry name" value="SAM/Pointed domain"/>
    <property type="match status" value="1"/>
</dbReference>
<dbReference type="SUPFAM" id="SSF63748">
    <property type="entry name" value="Tudor/PWWP/MBT"/>
    <property type="match status" value="3"/>
</dbReference>
<evidence type="ECO:0000259" key="12">
    <source>
        <dbReference type="PROSITE" id="PS50105"/>
    </source>
</evidence>
<keyword evidence="3" id="KW-0677">Repeat</keyword>
<feature type="compositionally biased region" description="Basic and acidic residues" evidence="11">
    <location>
        <begin position="1185"/>
        <end position="1209"/>
    </location>
</feature>
<feature type="region of interest" description="Disordered" evidence="11">
    <location>
        <begin position="672"/>
        <end position="761"/>
    </location>
</feature>
<evidence type="ECO:0000256" key="8">
    <source>
        <dbReference type="ARBA" id="ARBA00023163"/>
    </source>
</evidence>
<evidence type="ECO:0000256" key="4">
    <source>
        <dbReference type="ARBA" id="ARBA00022771"/>
    </source>
</evidence>
<feature type="compositionally biased region" description="Basic and acidic residues" evidence="11">
    <location>
        <begin position="672"/>
        <end position="683"/>
    </location>
</feature>
<dbReference type="CDD" id="cd20103">
    <property type="entry name" value="MBT_L3MBTL1-like_rpt3"/>
    <property type="match status" value="1"/>
</dbReference>
<dbReference type="Gene3D" id="1.10.150.50">
    <property type="entry name" value="Transcription Factor, Ets-1"/>
    <property type="match status" value="1"/>
</dbReference>
<dbReference type="Proteomes" id="UP000826195">
    <property type="component" value="Unassembled WGS sequence"/>
</dbReference>
<evidence type="ECO:0000256" key="2">
    <source>
        <dbReference type="ARBA" id="ARBA00022723"/>
    </source>
</evidence>
<evidence type="ECO:0000256" key="9">
    <source>
        <dbReference type="ARBA" id="ARBA00023242"/>
    </source>
</evidence>
<proteinExistence type="predicted"/>
<dbReference type="GO" id="GO:0005634">
    <property type="term" value="C:nucleus"/>
    <property type="evidence" value="ECO:0007669"/>
    <property type="project" value="UniProtKB-SubCell"/>
</dbReference>
<dbReference type="InterPro" id="IPR002515">
    <property type="entry name" value="Znf_C2H2C"/>
</dbReference>
<comment type="subcellular location">
    <subcellularLocation>
        <location evidence="1">Nucleus</location>
    </subcellularLocation>
</comment>
<evidence type="ECO:0000256" key="3">
    <source>
        <dbReference type="ARBA" id="ARBA00022737"/>
    </source>
</evidence>
<dbReference type="CDD" id="cd20101">
    <property type="entry name" value="MBT_L3MBTL1-like_rpt1"/>
    <property type="match status" value="1"/>
</dbReference>
<evidence type="ECO:0000256" key="7">
    <source>
        <dbReference type="ARBA" id="ARBA00023015"/>
    </source>
</evidence>
<dbReference type="InterPro" id="IPR001660">
    <property type="entry name" value="SAM"/>
</dbReference>
<feature type="repeat" description="MBT" evidence="10">
    <location>
        <begin position="771"/>
        <end position="869"/>
    </location>
</feature>
<feature type="region of interest" description="Disordered" evidence="11">
    <location>
        <begin position="451"/>
        <end position="474"/>
    </location>
</feature>
<keyword evidence="9" id="KW-0539">Nucleus</keyword>
<keyword evidence="14" id="KW-1185">Reference proteome</keyword>
<dbReference type="Pfam" id="PF02820">
    <property type="entry name" value="MBT"/>
    <property type="match status" value="3"/>
</dbReference>
<dbReference type="CDD" id="cd20102">
    <property type="entry name" value="MBT_L3MBTL1-like_rpt2"/>
    <property type="match status" value="1"/>
</dbReference>
<feature type="compositionally biased region" description="Low complexity" evidence="11">
    <location>
        <begin position="520"/>
        <end position="534"/>
    </location>
</feature>
<dbReference type="GO" id="GO:0003682">
    <property type="term" value="F:chromatin binding"/>
    <property type="evidence" value="ECO:0007669"/>
    <property type="project" value="TreeGrafter"/>
</dbReference>
<sequence>MATENFKIMEETIHVDGISNLEIVQQRVSAANENDSTTAATHVVPLVYIQPNKVQHTSPLNQQISTSALQIVNSSTSTAAIINPINAPITAQNKVFIQGPHTISLSSKQHYVIRQPITASVVTTAPTSAQVQKHILVRKTAHILPLNKTPSPPPQQSSLPPVSPTNHINNLQSGKHNNLTFINTYEKPIKPRMDFSMPIPTVAATTAVTGTLSTNQAVVPKSKVVISPVQTAGQISTTVSGSTVKNVSNFLLPVNISPPGLTESSKQNVFNLKVTNGKLNNSVEITTTSNSNCNSNTSKGAITVLRESSKSSSSNNPPPLHPITKINLLNKNAGINLNSSAPPSPSTDGIKITENPDSAVITPIPNNNDNSGNKNDEYSEKRKKTVSNILSRGPVAVPEKRPKKQNLSKTRECPEDNELYDQLDIPQLLGKNSRDKKSSQNDDEITLIKVIPSQTGKSNKNINNKSDRSSTEINSVDDDIKIEMIKSSSNVNSSLMNGDKQNIKSNNHAEEVNGNTAQYHNNNNNNNNNTNNHNNNHRHPHNDSNFDVTKALEWKDGVGSLPGSTLKFCINEFGLMEVVDDDNSKQDKHNNIGDKENVCLSPRNSFKPTSAITITSTTTEKKNEEKKSRNAVSSDTLYCCENCGCYGLAAEFDSPISCSPACSTAIEDKKQLQLRREKDARESKIKRKKKKLLQEKLTKTQQSEQAHEESEQKDDKKEQIEIKSDPSRLTPKVESDDDTSINNLDETSRQSGGNEAATEPKYPWQTGKLGFSWAKYLEYTKAKPAPLKLFKDPFPYGKNLFKVGMKLEGIDPEHPSRYCVLTVFEVVGYRIRLHFDGYPENFDFWVNSDSIDIFPVGWSEKHGHRLNPPKGYVPSNFNWNAYLKTCKATPAPKVAFSNHKSTTFAPVGFRVGMKLEAVDRKHSPSVCVASIAGVMDSRILVHFDSWDEVYDYWAYPNSPYIHPVGWCHHNGHSLTPPNNYKDSKSFTWDAYLRETRSVAAPSRAFKQRAPLGFKRGMKLEAVDRRVPQLIRVATIEDVKDHMIKIRFDGWSEVYSYWIDDDSPDIHPMTWCSKTGHPLEPPLTPELLNERTECGTPGCRGVGHVKGPKFATHNSASGCPYSPQNLHKIRMVSDRLNVKHEICDYDEDSSSPTSYDFIPKTEKLEKVRTSADRSGKHSPINHYKSLKLEKDIKPEDYESDHRQETSERSKKFSKHNYNNSDAGQSEDDDVAPPPLKKRRKKRQVSEEPNFSLPVTDTTGNLCGTNNIPDKQLRTEIHQSVFNPGYNPLPDAPHIWAKHSNALNRVVAKQNTNPRRWSNEEVIKFISNVPNCKEVGSIFRKHSIDGEAFLMLTQEDLVSLLGLRLGPAIKLYNSIVLLRRKAT</sequence>
<evidence type="ECO:0000256" key="5">
    <source>
        <dbReference type="ARBA" id="ARBA00022833"/>
    </source>
</evidence>
<evidence type="ECO:0000256" key="1">
    <source>
        <dbReference type="ARBA" id="ARBA00004123"/>
    </source>
</evidence>
<evidence type="ECO:0000256" key="11">
    <source>
        <dbReference type="SAM" id="MobiDB-lite"/>
    </source>
</evidence>
<feature type="repeat" description="MBT" evidence="10">
    <location>
        <begin position="877"/>
        <end position="977"/>
    </location>
</feature>
<dbReference type="Pfam" id="PF01530">
    <property type="entry name" value="zf-C2HC"/>
    <property type="match status" value="1"/>
</dbReference>
<feature type="domain" description="SAM" evidence="12">
    <location>
        <begin position="1315"/>
        <end position="1379"/>
    </location>
</feature>
<comment type="caution">
    <text evidence="13">The sequence shown here is derived from an EMBL/GenBank/DDBJ whole genome shotgun (WGS) entry which is preliminary data.</text>
</comment>
<keyword evidence="8" id="KW-0804">Transcription</keyword>
<dbReference type="CDD" id="cd09582">
    <property type="entry name" value="SAM_Scm-like-3MBT3_4"/>
    <property type="match status" value="1"/>
</dbReference>
<feature type="region of interest" description="Disordered" evidence="11">
    <location>
        <begin position="145"/>
        <end position="165"/>
    </location>
</feature>
<keyword evidence="4" id="KW-0863">Zinc-finger</keyword>
<dbReference type="PROSITE" id="PS51079">
    <property type="entry name" value="MBT"/>
    <property type="match status" value="3"/>
</dbReference>
<feature type="region of interest" description="Disordered" evidence="11">
    <location>
        <begin position="1165"/>
        <end position="1256"/>
    </location>
</feature>
<dbReference type="SMART" id="SM00454">
    <property type="entry name" value="SAM"/>
    <property type="match status" value="1"/>
</dbReference>
<feature type="compositionally biased region" description="Polar residues" evidence="11">
    <location>
        <begin position="740"/>
        <end position="753"/>
    </location>
</feature>
<evidence type="ECO:0000256" key="10">
    <source>
        <dbReference type="PROSITE-ProRule" id="PRU00459"/>
    </source>
</evidence>
<reference evidence="13 14" key="1">
    <citation type="journal article" date="2021" name="J. Hered.">
        <title>A chromosome-level genome assembly of the parasitoid wasp, Cotesia glomerata (Hymenoptera: Braconidae).</title>
        <authorList>
            <person name="Pinto B.J."/>
            <person name="Weis J.J."/>
            <person name="Gamble T."/>
            <person name="Ode P.J."/>
            <person name="Paul R."/>
            <person name="Zaspel J.M."/>
        </authorList>
    </citation>
    <scope>NUCLEOTIDE SEQUENCE [LARGE SCALE GENOMIC DNA]</scope>
    <source>
        <strain evidence="13">CgM1</strain>
    </source>
</reference>
<dbReference type="FunFam" id="2.30.30.140:FF:000007">
    <property type="entry name" value="Lethal(3)malignant brain tumor-like protein 1"/>
    <property type="match status" value="1"/>
</dbReference>
<dbReference type="GO" id="GO:0045892">
    <property type="term" value="P:negative regulation of DNA-templated transcription"/>
    <property type="evidence" value="ECO:0007669"/>
    <property type="project" value="TreeGrafter"/>
</dbReference>
<dbReference type="InterPro" id="IPR013761">
    <property type="entry name" value="SAM/pointed_sf"/>
</dbReference>
<feature type="compositionally biased region" description="Polar residues" evidence="11">
    <location>
        <begin position="452"/>
        <end position="464"/>
    </location>
</feature>
<dbReference type="PANTHER" id="PTHR12247:SF131">
    <property type="entry name" value="LD05287P"/>
    <property type="match status" value="1"/>
</dbReference>
<evidence type="ECO:0000313" key="14">
    <source>
        <dbReference type="Proteomes" id="UP000826195"/>
    </source>
</evidence>
<feature type="repeat" description="MBT" evidence="10">
    <location>
        <begin position="986"/>
        <end position="1081"/>
    </location>
</feature>
<dbReference type="Gene3D" id="4.10.320.30">
    <property type="match status" value="1"/>
</dbReference>
<dbReference type="EMBL" id="JAHXZJ010000001">
    <property type="protein sequence ID" value="KAH0567537.1"/>
    <property type="molecule type" value="Genomic_DNA"/>
</dbReference>
<keyword evidence="7" id="KW-0805">Transcription regulation</keyword>
<dbReference type="GO" id="GO:0042393">
    <property type="term" value="F:histone binding"/>
    <property type="evidence" value="ECO:0007669"/>
    <property type="project" value="TreeGrafter"/>
</dbReference>
<dbReference type="Pfam" id="PF00536">
    <property type="entry name" value="SAM_1"/>
    <property type="match status" value="1"/>
</dbReference>
<accession>A0AAV7J894</accession>
<name>A0AAV7J894_COTGL</name>
<dbReference type="InterPro" id="IPR050548">
    <property type="entry name" value="PcG_chromatin_remod_factors"/>
</dbReference>
<dbReference type="InterPro" id="IPR004092">
    <property type="entry name" value="Mbt"/>
</dbReference>
<dbReference type="Gene3D" id="2.30.30.140">
    <property type="match status" value="3"/>
</dbReference>
<feature type="region of interest" description="Disordered" evidence="11">
    <location>
        <begin position="514"/>
        <end position="545"/>
    </location>
</feature>